<dbReference type="EMBL" id="JAHJDP010000109">
    <property type="protein sequence ID" value="MBU2693033.1"/>
    <property type="molecule type" value="Genomic_DNA"/>
</dbReference>
<evidence type="ECO:0000256" key="1">
    <source>
        <dbReference type="SAM" id="MobiDB-lite"/>
    </source>
</evidence>
<reference evidence="3" key="1">
    <citation type="submission" date="2021-05" db="EMBL/GenBank/DDBJ databases">
        <title>Energy efficiency and biological interactions define the core microbiome of deep oligotrophic groundwater.</title>
        <authorList>
            <person name="Mehrshad M."/>
            <person name="Lopez-Fernandez M."/>
            <person name="Bell E."/>
            <person name="Bernier-Latmani R."/>
            <person name="Bertilsson S."/>
            <person name="Dopson M."/>
        </authorList>
    </citation>
    <scope>NUCLEOTIDE SEQUENCE</scope>
    <source>
        <strain evidence="3">Modern_marine.mb.64</strain>
    </source>
</reference>
<dbReference type="InterPro" id="IPR003607">
    <property type="entry name" value="HD/PDEase_dom"/>
</dbReference>
<dbReference type="SMART" id="SM00471">
    <property type="entry name" value="HDc"/>
    <property type="match status" value="1"/>
</dbReference>
<dbReference type="PANTHER" id="PTHR43155">
    <property type="entry name" value="CYCLIC DI-GMP PHOSPHODIESTERASE PA4108-RELATED"/>
    <property type="match status" value="1"/>
</dbReference>
<dbReference type="PANTHER" id="PTHR43155:SF2">
    <property type="entry name" value="CYCLIC DI-GMP PHOSPHODIESTERASE PA4108"/>
    <property type="match status" value="1"/>
</dbReference>
<gene>
    <name evidence="3" type="ORF">KJ970_19125</name>
</gene>
<dbReference type="Gene3D" id="1.10.3210.10">
    <property type="entry name" value="Hypothetical protein af1432"/>
    <property type="match status" value="1"/>
</dbReference>
<name>A0A948RXV2_UNCEI</name>
<dbReference type="CDD" id="cd00077">
    <property type="entry name" value="HDc"/>
    <property type="match status" value="1"/>
</dbReference>
<dbReference type="PROSITE" id="PS51832">
    <property type="entry name" value="HD_GYP"/>
    <property type="match status" value="1"/>
</dbReference>
<evidence type="ECO:0000259" key="2">
    <source>
        <dbReference type="PROSITE" id="PS51832"/>
    </source>
</evidence>
<evidence type="ECO:0000313" key="3">
    <source>
        <dbReference type="EMBL" id="MBU2693033.1"/>
    </source>
</evidence>
<feature type="domain" description="HD-GYP" evidence="2">
    <location>
        <begin position="157"/>
        <end position="353"/>
    </location>
</feature>
<feature type="region of interest" description="Disordered" evidence="1">
    <location>
        <begin position="1"/>
        <end position="28"/>
    </location>
</feature>
<evidence type="ECO:0000313" key="4">
    <source>
        <dbReference type="Proteomes" id="UP000777784"/>
    </source>
</evidence>
<comment type="caution">
    <text evidence="3">The sequence shown here is derived from an EMBL/GenBank/DDBJ whole genome shotgun (WGS) entry which is preliminary data.</text>
</comment>
<protein>
    <submittedName>
        <fullName evidence="3">HD domain-containing protein</fullName>
    </submittedName>
</protein>
<accession>A0A948RXV2</accession>
<sequence>MGQIRSEKPTQMGRQLGPDIVPSLPKNHQNTESSYFDIPVRNLQIDQTLEFDLYNKHALGRYVQVHSAGENFTEASKASFKKAKIPTVFIPTSQRHRYNSYIETYLGHILDDPKIPEIKKSTILYKSATKLVQDMFEDPTSSENVLRTKKMVKNTVTHILRGRACLASIIRIMAYDYATYTHSMNVCVFGIALGKRFGFSTLELNSLGASLLLHDIGKSEINPAILKKQGPLTESEWNIIKTHPAKGMEILKSTGQFDRTVLTTVLQHHEKCSGRGYPGGLREPEIHLYAKIASLADVFDALTTVRPYKNAIESFPAFRIMQEEMRGSFNCQLLRELILLMTSKNSMAQEDSQDDFGGDQLNESAA</sequence>
<proteinExistence type="predicted"/>
<dbReference type="SUPFAM" id="SSF109604">
    <property type="entry name" value="HD-domain/PDEase-like"/>
    <property type="match status" value="1"/>
</dbReference>
<dbReference type="Pfam" id="PF13487">
    <property type="entry name" value="HD_5"/>
    <property type="match status" value="1"/>
</dbReference>
<dbReference type="Proteomes" id="UP000777784">
    <property type="component" value="Unassembled WGS sequence"/>
</dbReference>
<dbReference type="InterPro" id="IPR037522">
    <property type="entry name" value="HD_GYP_dom"/>
</dbReference>
<organism evidence="3 4">
    <name type="scientific">Eiseniibacteriota bacterium</name>
    <dbReference type="NCBI Taxonomy" id="2212470"/>
    <lineage>
        <taxon>Bacteria</taxon>
        <taxon>Candidatus Eiseniibacteriota</taxon>
    </lineage>
</organism>
<dbReference type="AlphaFoldDB" id="A0A948RXV2"/>